<dbReference type="Pfam" id="PF00657">
    <property type="entry name" value="Lipase_GDSL"/>
    <property type="match status" value="1"/>
</dbReference>
<reference evidence="3 4" key="1">
    <citation type="submission" date="2014-04" db="EMBL/GenBank/DDBJ databases">
        <title>Evolutionary Origins and Diversification of the Mycorrhizal Mutualists.</title>
        <authorList>
            <consortium name="DOE Joint Genome Institute"/>
            <consortium name="Mycorrhizal Genomics Consortium"/>
            <person name="Kohler A."/>
            <person name="Kuo A."/>
            <person name="Nagy L.G."/>
            <person name="Floudas D."/>
            <person name="Copeland A."/>
            <person name="Barry K.W."/>
            <person name="Cichocki N."/>
            <person name="Veneault-Fourrey C."/>
            <person name="LaButti K."/>
            <person name="Lindquist E.A."/>
            <person name="Lipzen A."/>
            <person name="Lundell T."/>
            <person name="Morin E."/>
            <person name="Murat C."/>
            <person name="Riley R."/>
            <person name="Ohm R."/>
            <person name="Sun H."/>
            <person name="Tunlid A."/>
            <person name="Henrissat B."/>
            <person name="Grigoriev I.V."/>
            <person name="Hibbett D.S."/>
            <person name="Martin F."/>
        </authorList>
    </citation>
    <scope>NUCLEOTIDE SEQUENCE [LARGE SCALE GENOMIC DNA]</scope>
    <source>
        <strain evidence="3 4">Koide BX008</strain>
    </source>
</reference>
<evidence type="ECO:0000256" key="2">
    <source>
        <dbReference type="SAM" id="SignalP"/>
    </source>
</evidence>
<sequence length="284" mass="32028">MRFSTRSLCLTSVFLIRSIVTASPFLTSDSSEPNYWFSFGDSYTATGFFPWGPLPSPGNPLGNPPVPGTITGGPYWVDYLTTTYNQSLTLTYNFAFSGATTNASLVLPWLGVTFEDEVNIYLHKFSQKPPSTPWESNNTLFSIWIGINDIGRTYNDPGDRDAQTGARLFYFINIPPIDRTPLMLQRSASEQDQMKAVVQGFNPKLQTRITNFGQNHTDVNMWTWDSHAAFTAILDSPGNYGFQDITHWNPIDPTYFWGNNFHPGSTAHNIFAQEMRANLTDFPW</sequence>
<proteinExistence type="inferred from homology"/>
<dbReference type="InterPro" id="IPR001087">
    <property type="entry name" value="GDSL"/>
</dbReference>
<dbReference type="Gene3D" id="3.40.50.1110">
    <property type="entry name" value="SGNH hydrolase"/>
    <property type="match status" value="1"/>
</dbReference>
<dbReference type="PANTHER" id="PTHR22835:SF659">
    <property type="entry name" value="GDSL LIPASE_ACYLHYDROLASE, PUTATIVE (AFU_ORTHOLOGUE AFUA_2G00510)-RELATED"/>
    <property type="match status" value="1"/>
</dbReference>
<accession>A0A0C2WSU9</accession>
<dbReference type="SUPFAM" id="SSF52266">
    <property type="entry name" value="SGNH hydrolase"/>
    <property type="match status" value="1"/>
</dbReference>
<dbReference type="InParanoid" id="A0A0C2WSU9"/>
<evidence type="ECO:0000313" key="4">
    <source>
        <dbReference type="Proteomes" id="UP000054549"/>
    </source>
</evidence>
<protein>
    <submittedName>
        <fullName evidence="3">Carbohydrate esterase family 16 protein</fullName>
    </submittedName>
</protein>
<dbReference type="Proteomes" id="UP000054549">
    <property type="component" value="Unassembled WGS sequence"/>
</dbReference>
<name>A0A0C2WSU9_AMAMK</name>
<keyword evidence="2" id="KW-0732">Signal</keyword>
<dbReference type="STRING" id="946122.A0A0C2WSU9"/>
<feature type="chain" id="PRO_5002170369" evidence="2">
    <location>
        <begin position="23"/>
        <end position="284"/>
    </location>
</feature>
<organism evidence="3 4">
    <name type="scientific">Amanita muscaria (strain Koide BX008)</name>
    <dbReference type="NCBI Taxonomy" id="946122"/>
    <lineage>
        <taxon>Eukaryota</taxon>
        <taxon>Fungi</taxon>
        <taxon>Dikarya</taxon>
        <taxon>Basidiomycota</taxon>
        <taxon>Agaricomycotina</taxon>
        <taxon>Agaricomycetes</taxon>
        <taxon>Agaricomycetidae</taxon>
        <taxon>Agaricales</taxon>
        <taxon>Pluteineae</taxon>
        <taxon>Amanitaceae</taxon>
        <taxon>Amanita</taxon>
    </lineage>
</organism>
<evidence type="ECO:0000256" key="1">
    <source>
        <dbReference type="ARBA" id="ARBA00008668"/>
    </source>
</evidence>
<dbReference type="OrthoDB" id="1600564at2759"/>
<dbReference type="HOGENOM" id="CLU_015101_4_2_1"/>
<dbReference type="InterPro" id="IPR036514">
    <property type="entry name" value="SGNH_hydro_sf"/>
</dbReference>
<comment type="similarity">
    <text evidence="1">Belongs to the 'GDSL' lipolytic enzyme family.</text>
</comment>
<dbReference type="AlphaFoldDB" id="A0A0C2WSU9"/>
<dbReference type="EMBL" id="KN818316">
    <property type="protein sequence ID" value="KIL59423.1"/>
    <property type="molecule type" value="Genomic_DNA"/>
</dbReference>
<evidence type="ECO:0000313" key="3">
    <source>
        <dbReference type="EMBL" id="KIL59423.1"/>
    </source>
</evidence>
<dbReference type="GO" id="GO:0016788">
    <property type="term" value="F:hydrolase activity, acting on ester bonds"/>
    <property type="evidence" value="ECO:0007669"/>
    <property type="project" value="InterPro"/>
</dbReference>
<dbReference type="PANTHER" id="PTHR22835">
    <property type="entry name" value="ZINC FINGER FYVE DOMAIN CONTAINING PROTEIN"/>
    <property type="match status" value="1"/>
</dbReference>
<keyword evidence="4" id="KW-1185">Reference proteome</keyword>
<gene>
    <name evidence="3" type="ORF">M378DRAFT_14847</name>
</gene>
<feature type="signal peptide" evidence="2">
    <location>
        <begin position="1"/>
        <end position="22"/>
    </location>
</feature>
<dbReference type="CDD" id="cd01846">
    <property type="entry name" value="fatty_acyltransferase_like"/>
    <property type="match status" value="1"/>
</dbReference>